<keyword evidence="1" id="KW-0472">Membrane</keyword>
<feature type="transmembrane region" description="Helical" evidence="1">
    <location>
        <begin position="41"/>
        <end position="60"/>
    </location>
</feature>
<feature type="transmembrane region" description="Helical" evidence="1">
    <location>
        <begin position="194"/>
        <end position="215"/>
    </location>
</feature>
<keyword evidence="1" id="KW-0812">Transmembrane</keyword>
<evidence type="ECO:0000313" key="4">
    <source>
        <dbReference type="Proteomes" id="UP000287361"/>
    </source>
</evidence>
<evidence type="ECO:0000259" key="2">
    <source>
        <dbReference type="Pfam" id="PF07670"/>
    </source>
</evidence>
<sequence length="364" mass="39372">MKKGTLLLGGCACFLIFALLCFPEEMLAASAEGVQLWLTKVFPSLFPFLVACGILLRIGAAQRMGAALRPLMQPLFHLPGIAAFPFFFGLLSGYPMGAKLTAQLYEQRQLSLADAQQLLAFSNCPGPLFLIGTVGVGFFGMPAFGYLLWLSAFLGAVATGILFRRKKSVAPLPSASASPYQPLTEVLSASVADALRTILLIGGYLILFAVLSAAMEQAGLFSLLARLLFFLPLSTETLRGLCSGILEMTNGAHLLSLSPDSLRLRLTLVAFLVSFGGLSILGQTFGVLAAMPISKKDYLKGKCTNALFSSLSFFLLYPFFYPYAQKEVPAFFSLTETSFTLSFLWLLPSLFFLAVLCYAIFDRG</sequence>
<dbReference type="EMBL" id="BHVZ01000002">
    <property type="protein sequence ID" value="GCB29798.1"/>
    <property type="molecule type" value="Genomic_DNA"/>
</dbReference>
<evidence type="ECO:0000313" key="3">
    <source>
        <dbReference type="EMBL" id="GCB29798.1"/>
    </source>
</evidence>
<feature type="transmembrane region" description="Helical" evidence="1">
    <location>
        <begin position="266"/>
        <end position="291"/>
    </location>
</feature>
<dbReference type="AlphaFoldDB" id="A0A401LE40"/>
<proteinExistence type="predicted"/>
<feature type="transmembrane region" description="Helical" evidence="1">
    <location>
        <begin position="303"/>
        <end position="323"/>
    </location>
</feature>
<name>A0A401LE40_9FIRM</name>
<dbReference type="Proteomes" id="UP000287361">
    <property type="component" value="Unassembled WGS sequence"/>
</dbReference>
<feature type="transmembrane region" description="Helical" evidence="1">
    <location>
        <begin position="343"/>
        <end position="361"/>
    </location>
</feature>
<reference evidence="3 4" key="1">
    <citation type="submission" date="2018-10" db="EMBL/GenBank/DDBJ databases">
        <title>Draft Genome Sequence of Anaerotignum sp. KCTC 15736.</title>
        <authorList>
            <person name="Choi S.H."/>
            <person name="Kim J.S."/>
            <person name="Kang S.W."/>
            <person name="Lee J.S."/>
            <person name="Park S.H."/>
        </authorList>
    </citation>
    <scope>NUCLEOTIDE SEQUENCE [LARGE SCALE GENOMIC DNA]</scope>
    <source>
        <strain evidence="3 4">KCTC 15736</strain>
    </source>
</reference>
<organism evidence="3 4">
    <name type="scientific">Anaerotignum faecicola</name>
    <dbReference type="NCBI Taxonomy" id="2358141"/>
    <lineage>
        <taxon>Bacteria</taxon>
        <taxon>Bacillati</taxon>
        <taxon>Bacillota</taxon>
        <taxon>Clostridia</taxon>
        <taxon>Lachnospirales</taxon>
        <taxon>Anaerotignaceae</taxon>
        <taxon>Anaerotignum</taxon>
    </lineage>
</organism>
<feature type="transmembrane region" description="Helical" evidence="1">
    <location>
        <begin position="81"/>
        <end position="98"/>
    </location>
</feature>
<dbReference type="OrthoDB" id="1645614at2"/>
<feature type="domain" description="Nucleoside transporter/FeoB GTPase Gate" evidence="2">
    <location>
        <begin position="39"/>
        <end position="140"/>
    </location>
</feature>
<gene>
    <name evidence="3" type="ORF">KGMB03357_14590</name>
</gene>
<accession>A0A401LE40</accession>
<keyword evidence="1" id="KW-1133">Transmembrane helix</keyword>
<evidence type="ECO:0000256" key="1">
    <source>
        <dbReference type="SAM" id="Phobius"/>
    </source>
</evidence>
<comment type="caution">
    <text evidence="3">The sequence shown here is derived from an EMBL/GenBank/DDBJ whole genome shotgun (WGS) entry which is preliminary data.</text>
</comment>
<dbReference type="InterPro" id="IPR011642">
    <property type="entry name" value="Gate_dom"/>
</dbReference>
<protein>
    <submittedName>
        <fullName evidence="3">Membrane protein</fullName>
    </submittedName>
</protein>
<feature type="transmembrane region" description="Helical" evidence="1">
    <location>
        <begin position="146"/>
        <end position="163"/>
    </location>
</feature>
<dbReference type="Pfam" id="PF07670">
    <property type="entry name" value="Gate"/>
    <property type="match status" value="1"/>
</dbReference>
<keyword evidence="4" id="KW-1185">Reference proteome</keyword>